<feature type="compositionally biased region" description="Basic and acidic residues" evidence="4">
    <location>
        <begin position="316"/>
        <end position="325"/>
    </location>
</feature>
<organism evidence="7 8">
    <name type="scientific">Pontivivens insulae</name>
    <dbReference type="NCBI Taxonomy" id="1639689"/>
    <lineage>
        <taxon>Bacteria</taxon>
        <taxon>Pseudomonadati</taxon>
        <taxon>Pseudomonadota</taxon>
        <taxon>Alphaproteobacteria</taxon>
        <taxon>Rhodobacterales</taxon>
        <taxon>Paracoccaceae</taxon>
        <taxon>Pontivivens</taxon>
    </lineage>
</organism>
<dbReference type="SMART" id="SM00283">
    <property type="entry name" value="MA"/>
    <property type="match status" value="1"/>
</dbReference>
<evidence type="ECO:0000259" key="5">
    <source>
        <dbReference type="PROSITE" id="PS50111"/>
    </source>
</evidence>
<dbReference type="Pfam" id="PF08448">
    <property type="entry name" value="PAS_4"/>
    <property type="match status" value="1"/>
</dbReference>
<comment type="similarity">
    <text evidence="2">Belongs to the methyl-accepting chemotaxis (MCP) protein family.</text>
</comment>
<dbReference type="AlphaFoldDB" id="A0A2R8A6D8"/>
<dbReference type="SUPFAM" id="SSF55785">
    <property type="entry name" value="PYP-like sensor domain (PAS domain)"/>
    <property type="match status" value="2"/>
</dbReference>
<dbReference type="NCBIfam" id="TIGR00229">
    <property type="entry name" value="sensory_box"/>
    <property type="match status" value="1"/>
</dbReference>
<dbReference type="Gene3D" id="1.10.287.950">
    <property type="entry name" value="Methyl-accepting chemotaxis protein"/>
    <property type="match status" value="1"/>
</dbReference>
<gene>
    <name evidence="7" type="primary">trg_1</name>
    <name evidence="7" type="ORF">POI8812_00084</name>
</gene>
<proteinExistence type="inferred from homology"/>
<dbReference type="InterPro" id="IPR000700">
    <property type="entry name" value="PAS-assoc_C"/>
</dbReference>
<feature type="domain" description="Methyl-accepting transducer" evidence="5">
    <location>
        <begin position="301"/>
        <end position="530"/>
    </location>
</feature>
<dbReference type="Pfam" id="PF13426">
    <property type="entry name" value="PAS_9"/>
    <property type="match status" value="1"/>
</dbReference>
<evidence type="ECO:0000256" key="4">
    <source>
        <dbReference type="SAM" id="MobiDB-lite"/>
    </source>
</evidence>
<evidence type="ECO:0000313" key="7">
    <source>
        <dbReference type="EMBL" id="SPF27789.1"/>
    </source>
</evidence>
<dbReference type="GO" id="GO:0006935">
    <property type="term" value="P:chemotaxis"/>
    <property type="evidence" value="ECO:0007669"/>
    <property type="project" value="UniProtKB-KW"/>
</dbReference>
<evidence type="ECO:0000256" key="2">
    <source>
        <dbReference type="ARBA" id="ARBA00029447"/>
    </source>
</evidence>
<dbReference type="SUPFAM" id="SSF58104">
    <property type="entry name" value="Methyl-accepting chemotaxis protein (MCP) signaling domain"/>
    <property type="match status" value="1"/>
</dbReference>
<sequence>MRRWMRPKPPSAMRSRRGLMAAIDEHIPMLWCGMDMRIVEVNEPLCALLQCSPDDLVGKLIADLRLATGKEAVWFDGDDNSECALLEKRLTLPSGARLYVSVTMLRLPPSGESVPRRVMAMVTDRTASRVQEYARNSIAFALGDVCAGLHLDLTGRVKDASPAMAELLAVDRKTLVGRYLNEFEVNGDWSSHAIMRAKDGARLTELVQMRGENGPKVWVDMSISPVLSVEGELLGLIVVVNDQTANIKALGHVTRALQQLSEGAIGQELELTLPPAFEDTRVELNGSIRRLSRLLEAMRSVADRVNQAAVAMRGQARELASRSEEQSQSVGKTTETVEEISNGVSENAESAERAGELSRKMAARAQAGVSVARDAQQVVSGMVKDAGEMARIVTTIDSIAFQTNLLALNAAVEAARAGEAGRGFAVVAAEVRTLARRSADAARDISTLISRNSEQSARGGQLVEETGDVLSAIASITAEVSTAVQDIAGACRLQAQRVEEISSGLGVLDGKTQENAAAAQRSSVASARMRKDIAALTALTAHFEDGSTTALDEAKSA</sequence>
<dbReference type="EMBL" id="OMKW01000001">
    <property type="protein sequence ID" value="SPF27789.1"/>
    <property type="molecule type" value="Genomic_DNA"/>
</dbReference>
<dbReference type="PROSITE" id="PS50111">
    <property type="entry name" value="CHEMOTAXIS_TRANSDUC_2"/>
    <property type="match status" value="1"/>
</dbReference>
<dbReference type="CDD" id="cd11386">
    <property type="entry name" value="MCP_signal"/>
    <property type="match status" value="1"/>
</dbReference>
<dbReference type="InterPro" id="IPR051310">
    <property type="entry name" value="MCP_chemotaxis"/>
</dbReference>
<keyword evidence="8" id="KW-1185">Reference proteome</keyword>
<dbReference type="InterPro" id="IPR013656">
    <property type="entry name" value="PAS_4"/>
</dbReference>
<protein>
    <submittedName>
        <fullName evidence="7">Methyl-accepting chemotaxis protein III</fullName>
    </submittedName>
</protein>
<dbReference type="Pfam" id="PF00015">
    <property type="entry name" value="MCPsignal"/>
    <property type="match status" value="1"/>
</dbReference>
<dbReference type="InterPro" id="IPR004089">
    <property type="entry name" value="MCPsignal_dom"/>
</dbReference>
<dbReference type="GO" id="GO:0007165">
    <property type="term" value="P:signal transduction"/>
    <property type="evidence" value="ECO:0007669"/>
    <property type="project" value="UniProtKB-KW"/>
</dbReference>
<dbReference type="GO" id="GO:0004888">
    <property type="term" value="F:transmembrane signaling receptor activity"/>
    <property type="evidence" value="ECO:0007669"/>
    <property type="project" value="InterPro"/>
</dbReference>
<dbReference type="PANTHER" id="PTHR43531:SF11">
    <property type="entry name" value="METHYL-ACCEPTING CHEMOTAXIS PROTEIN 3"/>
    <property type="match status" value="1"/>
</dbReference>
<feature type="compositionally biased region" description="Basic and acidic residues" evidence="4">
    <location>
        <begin position="350"/>
        <end position="359"/>
    </location>
</feature>
<dbReference type="PRINTS" id="PR00260">
    <property type="entry name" value="CHEMTRNSDUCR"/>
</dbReference>
<evidence type="ECO:0000256" key="1">
    <source>
        <dbReference type="ARBA" id="ARBA00022500"/>
    </source>
</evidence>
<name>A0A2R8A6D8_9RHOB</name>
<accession>A0A2R8A6D8</accession>
<dbReference type="PANTHER" id="PTHR43531">
    <property type="entry name" value="PROTEIN ICFG"/>
    <property type="match status" value="1"/>
</dbReference>
<dbReference type="GO" id="GO:0016020">
    <property type="term" value="C:membrane"/>
    <property type="evidence" value="ECO:0007669"/>
    <property type="project" value="InterPro"/>
</dbReference>
<dbReference type="Proteomes" id="UP000244932">
    <property type="component" value="Unassembled WGS sequence"/>
</dbReference>
<keyword evidence="3" id="KW-0807">Transducer</keyword>
<dbReference type="PROSITE" id="PS50113">
    <property type="entry name" value="PAC"/>
    <property type="match status" value="1"/>
</dbReference>
<dbReference type="InterPro" id="IPR004090">
    <property type="entry name" value="Chemotax_Me-accpt_rcpt"/>
</dbReference>
<reference evidence="7 8" key="1">
    <citation type="submission" date="2018-03" db="EMBL/GenBank/DDBJ databases">
        <authorList>
            <person name="Keele B.F."/>
        </authorList>
    </citation>
    <scope>NUCLEOTIDE SEQUENCE [LARGE SCALE GENOMIC DNA]</scope>
    <source>
        <strain evidence="7 8">CeCT 8812</strain>
    </source>
</reference>
<feature type="region of interest" description="Disordered" evidence="4">
    <location>
        <begin position="316"/>
        <end position="359"/>
    </location>
</feature>
<dbReference type="InterPro" id="IPR035965">
    <property type="entry name" value="PAS-like_dom_sf"/>
</dbReference>
<dbReference type="CDD" id="cd00130">
    <property type="entry name" value="PAS"/>
    <property type="match status" value="2"/>
</dbReference>
<evidence type="ECO:0000259" key="6">
    <source>
        <dbReference type="PROSITE" id="PS50113"/>
    </source>
</evidence>
<evidence type="ECO:0000313" key="8">
    <source>
        <dbReference type="Proteomes" id="UP000244932"/>
    </source>
</evidence>
<dbReference type="InterPro" id="IPR000014">
    <property type="entry name" value="PAS"/>
</dbReference>
<feature type="domain" description="PAC" evidence="6">
    <location>
        <begin position="202"/>
        <end position="255"/>
    </location>
</feature>
<evidence type="ECO:0000256" key="3">
    <source>
        <dbReference type="PROSITE-ProRule" id="PRU00284"/>
    </source>
</evidence>
<dbReference type="Gene3D" id="3.30.450.20">
    <property type="entry name" value="PAS domain"/>
    <property type="match status" value="1"/>
</dbReference>
<keyword evidence="1" id="KW-0145">Chemotaxis</keyword>